<keyword evidence="6" id="KW-1185">Reference proteome</keyword>
<evidence type="ECO:0000256" key="1">
    <source>
        <dbReference type="ARBA" id="ARBA00022884"/>
    </source>
</evidence>
<dbReference type="PANTHER" id="PTHR10501">
    <property type="entry name" value="U1 SMALL NUCLEAR RIBONUCLEOPROTEIN A/U2 SMALL NUCLEAR RIBONUCLEOPROTEIN B"/>
    <property type="match status" value="1"/>
</dbReference>
<dbReference type="PROSITE" id="PS50102">
    <property type="entry name" value="RRM"/>
    <property type="match status" value="1"/>
</dbReference>
<feature type="compositionally biased region" description="Pro residues" evidence="3">
    <location>
        <begin position="1016"/>
        <end position="1025"/>
    </location>
</feature>
<feature type="domain" description="RRM" evidence="4">
    <location>
        <begin position="909"/>
        <end position="986"/>
    </location>
</feature>
<dbReference type="InterPro" id="IPR000504">
    <property type="entry name" value="RRM_dom"/>
</dbReference>
<evidence type="ECO:0000313" key="5">
    <source>
        <dbReference type="EMBL" id="KAK9414039.1"/>
    </source>
</evidence>
<evidence type="ECO:0000259" key="4">
    <source>
        <dbReference type="PROSITE" id="PS50102"/>
    </source>
</evidence>
<evidence type="ECO:0000256" key="2">
    <source>
        <dbReference type="PROSITE-ProRule" id="PRU00176"/>
    </source>
</evidence>
<organism evidence="5 6">
    <name type="scientific">Seiridium unicorne</name>
    <dbReference type="NCBI Taxonomy" id="138068"/>
    <lineage>
        <taxon>Eukaryota</taxon>
        <taxon>Fungi</taxon>
        <taxon>Dikarya</taxon>
        <taxon>Ascomycota</taxon>
        <taxon>Pezizomycotina</taxon>
        <taxon>Sordariomycetes</taxon>
        <taxon>Xylariomycetidae</taxon>
        <taxon>Amphisphaeriales</taxon>
        <taxon>Sporocadaceae</taxon>
        <taxon>Seiridium</taxon>
    </lineage>
</organism>
<dbReference type="InterPro" id="IPR012677">
    <property type="entry name" value="Nucleotide-bd_a/b_plait_sf"/>
</dbReference>
<evidence type="ECO:0000256" key="3">
    <source>
        <dbReference type="SAM" id="MobiDB-lite"/>
    </source>
</evidence>
<proteinExistence type="predicted"/>
<dbReference type="Pfam" id="PF00076">
    <property type="entry name" value="RRM_1"/>
    <property type="match status" value="1"/>
</dbReference>
<reference evidence="5 6" key="1">
    <citation type="journal article" date="2024" name="J. Plant Pathol.">
        <title>Sequence and assembly of the genome of Seiridium unicorne, isolate CBS 538.82, causal agent of cypress canker disease.</title>
        <authorList>
            <person name="Scali E."/>
            <person name="Rocca G.D."/>
            <person name="Danti R."/>
            <person name="Garbelotto M."/>
            <person name="Barberini S."/>
            <person name="Baroncelli R."/>
            <person name="Emiliani G."/>
        </authorList>
    </citation>
    <scope>NUCLEOTIDE SEQUENCE [LARGE SCALE GENOMIC DNA]</scope>
    <source>
        <strain evidence="5 6">BM-138-508</strain>
    </source>
</reference>
<dbReference type="SMART" id="SM00360">
    <property type="entry name" value="RRM"/>
    <property type="match status" value="1"/>
</dbReference>
<protein>
    <submittedName>
        <fullName evidence="5">RRM domain-containing protein</fullName>
    </submittedName>
</protein>
<comment type="caution">
    <text evidence="5">The sequence shown here is derived from an EMBL/GenBank/DDBJ whole genome shotgun (WGS) entry which is preliminary data.</text>
</comment>
<dbReference type="EMBL" id="JARVKF010000430">
    <property type="protein sequence ID" value="KAK9414039.1"/>
    <property type="molecule type" value="Genomic_DNA"/>
</dbReference>
<feature type="region of interest" description="Disordered" evidence="3">
    <location>
        <begin position="989"/>
        <end position="1075"/>
    </location>
</feature>
<dbReference type="Proteomes" id="UP001408356">
    <property type="component" value="Unassembled WGS sequence"/>
</dbReference>
<sequence>MSAKVDTEPIPQIWLRDYPKEMQGIPRTIFHDKGDRTHLVKAVPNIKESTEYAGPLRTSLPCIEEPRSGTADLDLLSVPQAEAHNCHKFLSIGDTISPSTTHHASSLANLVQGAISPSFEESREGLSGEHSAVDPLQAPVVDSNPYRDPKPIPHVSPPIFVYQHSENAISQKHRDRFPQVVGMFRHNMERDEALRDNMKFVDYGLRMCGQSKQDCHPSILVFCRQREFKALRKLFSTRSLMTQYRRQTSSSQSSRGFWRPSPTVMVTDPHRPLFDIYFWRDVRPRTLLWNESTETRLGLGLSEEIGYDQDHNLTLCGAPIYRSRASTDLPSLCEMETEPIPAFKLEERSTELSTTEETPYESLEIEDFVDNITYEDLTDDESDDNFGDSWSESEVDPPRPPEGCTKAIFPLHTGGGDFDVDLDWALVPLDGETQIHPNAYTDRSSKPFKPIFVSSVTSTVPQVETDVLVIVSQNNVLKGKLIPSITYLGGINGQVQSQVQQLVMCQGEELTAGHSGSVVVDALSAVAYGYVVALNPLGEVYIASMPETFKQIKEFCNVQDVTFPDPLSSLLDLVTRVLRTDFARAMDYLVNLEGSISASRFLDNKDVVHSCNELFPLISGGYNQRSDKARIERLVFTVSFAIKLSLRIELEANSSREQMINKTGDGASIKSFDEMNSVHSNLQPRTYPHEIDDISLLDLSAVVIEAARTPKSQILIHNLSIDLTDENVDSILTSPERAVIIEVITTELPVGPEMQFVMHFKTTEEARNFRDLVDATSISYDKILRVVDWDEESGSQILQARANNKLALFTQSPIGNHLTWGIIEGDETEGWSDPLSLTMRNLGVTLDTVAPETPSVSTTRYSNQTFKFFRPSRFSPTMTNNSMDMILSQDPRAVGFPQTTFPHQNPPCNTLFVSNLPIETSEEEIKAMFSKQRGYKRLCFRNKQNGPLCFVEFEDVSFATKALHDLHGQTLSNSVKGGIRLGFSKNSLGVRSGQKPSHGGASIMADSGQRFSGANCPPPSYPGPPGLGQRASGPYSSLHASTGHKPEASSHGSAAWQGFASGAPSPQPQEAAYGR</sequence>
<feature type="compositionally biased region" description="Acidic residues" evidence="3">
    <location>
        <begin position="378"/>
        <end position="395"/>
    </location>
</feature>
<dbReference type="SUPFAM" id="SSF54928">
    <property type="entry name" value="RNA-binding domain, RBD"/>
    <property type="match status" value="1"/>
</dbReference>
<gene>
    <name evidence="5" type="ORF">SUNI508_11365</name>
</gene>
<name>A0ABR2UHS2_9PEZI</name>
<dbReference type="InterPro" id="IPR035979">
    <property type="entry name" value="RBD_domain_sf"/>
</dbReference>
<accession>A0ABR2UHS2</accession>
<feature type="region of interest" description="Disordered" evidence="3">
    <location>
        <begin position="378"/>
        <end position="401"/>
    </location>
</feature>
<dbReference type="Gene3D" id="3.30.70.330">
    <property type="match status" value="1"/>
</dbReference>
<evidence type="ECO:0000313" key="6">
    <source>
        <dbReference type="Proteomes" id="UP001408356"/>
    </source>
</evidence>
<keyword evidence="1 2" id="KW-0694">RNA-binding</keyword>